<feature type="chain" id="PRO_5039891016" evidence="1">
    <location>
        <begin position="23"/>
        <end position="109"/>
    </location>
</feature>
<accession>A0A9J7IEZ4</accession>
<dbReference type="Proteomes" id="UP001652621">
    <property type="component" value="Unplaced"/>
</dbReference>
<dbReference type="GeneID" id="109613504"/>
<dbReference type="OrthoDB" id="8032477at2759"/>
<feature type="signal peptide" evidence="1">
    <location>
        <begin position="1"/>
        <end position="22"/>
    </location>
</feature>
<reference evidence="3" key="1">
    <citation type="submission" date="2025-08" db="UniProtKB">
        <authorList>
            <consortium name="RefSeq"/>
        </authorList>
    </citation>
    <scope>IDENTIFICATION</scope>
    <source>
        <strain evidence="3">Aabys</strain>
        <tissue evidence="3">Whole body</tissue>
    </source>
</reference>
<dbReference type="RefSeq" id="XP_019893928.1">
    <property type="nucleotide sequence ID" value="XM_020038369.2"/>
</dbReference>
<keyword evidence="1" id="KW-0732">Signal</keyword>
<sequence>MKVQIIFLVSLIITSRCCFSNAATQEISHISINEDDYMREESLFLIDEKDLEIRGTLQQSFVSSNGDILRTTLEYVADKLGYRTKYKYETDPGYFVEALCGSTLYSLAG</sequence>
<name>A0A9J7IEZ4_MUSDO</name>
<organism evidence="2 3">
    <name type="scientific">Musca domestica</name>
    <name type="common">House fly</name>
    <dbReference type="NCBI Taxonomy" id="7370"/>
    <lineage>
        <taxon>Eukaryota</taxon>
        <taxon>Metazoa</taxon>
        <taxon>Ecdysozoa</taxon>
        <taxon>Arthropoda</taxon>
        <taxon>Hexapoda</taxon>
        <taxon>Insecta</taxon>
        <taxon>Pterygota</taxon>
        <taxon>Neoptera</taxon>
        <taxon>Endopterygota</taxon>
        <taxon>Diptera</taxon>
        <taxon>Brachycera</taxon>
        <taxon>Muscomorpha</taxon>
        <taxon>Muscoidea</taxon>
        <taxon>Muscidae</taxon>
        <taxon>Musca</taxon>
    </lineage>
</organism>
<gene>
    <name evidence="3" type="primary">LOC109613504</name>
</gene>
<dbReference type="KEGG" id="mde:109613504"/>
<evidence type="ECO:0000313" key="2">
    <source>
        <dbReference type="Proteomes" id="UP001652621"/>
    </source>
</evidence>
<keyword evidence="2" id="KW-1185">Reference proteome</keyword>
<dbReference type="AlphaFoldDB" id="A0A9J7IEZ4"/>
<proteinExistence type="predicted"/>
<evidence type="ECO:0000313" key="3">
    <source>
        <dbReference type="RefSeq" id="XP_019893928.1"/>
    </source>
</evidence>
<evidence type="ECO:0000256" key="1">
    <source>
        <dbReference type="SAM" id="SignalP"/>
    </source>
</evidence>
<protein>
    <submittedName>
        <fullName evidence="3">Uncharacterized protein LOC109613504</fullName>
    </submittedName>
</protein>
<dbReference type="VEuPathDB" id="VectorBase:MDOMA2_009121"/>